<feature type="region of interest" description="Disordered" evidence="2">
    <location>
        <begin position="341"/>
        <end position="361"/>
    </location>
</feature>
<keyword evidence="1" id="KW-0175">Coiled coil</keyword>
<protein>
    <submittedName>
        <fullName evidence="3">Uncharacterized protein</fullName>
    </submittedName>
</protein>
<dbReference type="OMA" id="RRVWHTW"/>
<dbReference type="GeneID" id="24142456"/>
<dbReference type="KEGG" id="spar:SPRG_22073"/>
<reference evidence="3 4" key="1">
    <citation type="journal article" date="2013" name="PLoS Genet.">
        <title>Distinctive expansion of potential virulence genes in the genome of the oomycete fish pathogen Saprolegnia parasitica.</title>
        <authorList>
            <person name="Jiang R.H."/>
            <person name="de Bruijn I."/>
            <person name="Haas B.J."/>
            <person name="Belmonte R."/>
            <person name="Lobach L."/>
            <person name="Christie J."/>
            <person name="van den Ackerveken G."/>
            <person name="Bottin A."/>
            <person name="Bulone V."/>
            <person name="Diaz-Moreno S.M."/>
            <person name="Dumas B."/>
            <person name="Fan L."/>
            <person name="Gaulin E."/>
            <person name="Govers F."/>
            <person name="Grenville-Briggs L.J."/>
            <person name="Horner N.R."/>
            <person name="Levin J.Z."/>
            <person name="Mammella M."/>
            <person name="Meijer H.J."/>
            <person name="Morris P."/>
            <person name="Nusbaum C."/>
            <person name="Oome S."/>
            <person name="Phillips A.J."/>
            <person name="van Rooyen D."/>
            <person name="Rzeszutek E."/>
            <person name="Saraiva M."/>
            <person name="Secombes C.J."/>
            <person name="Seidl M.F."/>
            <person name="Snel B."/>
            <person name="Stassen J.H."/>
            <person name="Sykes S."/>
            <person name="Tripathy S."/>
            <person name="van den Berg H."/>
            <person name="Vega-Arreguin J.C."/>
            <person name="Wawra S."/>
            <person name="Young S.K."/>
            <person name="Zeng Q."/>
            <person name="Dieguez-Uribeondo J."/>
            <person name="Russ C."/>
            <person name="Tyler B.M."/>
            <person name="van West P."/>
        </authorList>
    </citation>
    <scope>NUCLEOTIDE SEQUENCE [LARGE SCALE GENOMIC DNA]</scope>
    <source>
        <strain evidence="3 4">CBS 223.65</strain>
    </source>
</reference>
<feature type="compositionally biased region" description="Basic and acidic residues" evidence="2">
    <location>
        <begin position="347"/>
        <end position="361"/>
    </location>
</feature>
<keyword evidence="4" id="KW-1185">Reference proteome</keyword>
<dbReference type="PROSITE" id="PS50096">
    <property type="entry name" value="IQ"/>
    <property type="match status" value="1"/>
</dbReference>
<organism evidence="3 4">
    <name type="scientific">Saprolegnia parasitica (strain CBS 223.65)</name>
    <dbReference type="NCBI Taxonomy" id="695850"/>
    <lineage>
        <taxon>Eukaryota</taxon>
        <taxon>Sar</taxon>
        <taxon>Stramenopiles</taxon>
        <taxon>Oomycota</taxon>
        <taxon>Saprolegniomycetes</taxon>
        <taxon>Saprolegniales</taxon>
        <taxon>Saprolegniaceae</taxon>
        <taxon>Saprolegnia</taxon>
    </lineage>
</organism>
<evidence type="ECO:0000313" key="4">
    <source>
        <dbReference type="Proteomes" id="UP000030745"/>
    </source>
</evidence>
<gene>
    <name evidence="3" type="ORF">SPRG_22073</name>
</gene>
<sequence>MEATLVRLQRREQHGLRHTFSRAIAARFYADGSLERRRRVLACTQRRQERLQERARLEAWKSDMLRRALDEKRELDEKRREREMDRAMRRLQHMSAEVIQAAWRRVYHGMLWRRLRDNAACLLQLAWRDFVQRRKQRRFRATRRLQRWWRRAIVDLCLRRVWHTWQRVVAERQDARSQWRTYWHFIRDAAAMTLQRIYQHLQFLERMEASARRIQYVVGRHVARKRLRAVQSPAKTPRAVAAHEICVDGTREVELCRTTVRLRAEIARLEIEVARLRNDAVPQAQAIRFDERERLRRLRVLEAQRLARESEAIAQRKRDVEERKRREIRVELDKHWDLTRRQQGKGKGLEPARPDSRFELV</sequence>
<feature type="coiled-coil region" evidence="1">
    <location>
        <begin position="61"/>
        <end position="97"/>
    </location>
</feature>
<dbReference type="OrthoDB" id="78376at2759"/>
<dbReference type="RefSeq" id="XP_012195337.1">
    <property type="nucleotide sequence ID" value="XM_012339947.1"/>
</dbReference>
<evidence type="ECO:0000313" key="3">
    <source>
        <dbReference type="EMBL" id="KDO34234.1"/>
    </source>
</evidence>
<name>A0A067CU81_SAPPC</name>
<proteinExistence type="predicted"/>
<dbReference type="Proteomes" id="UP000030745">
    <property type="component" value="Unassembled WGS sequence"/>
</dbReference>
<evidence type="ECO:0000256" key="1">
    <source>
        <dbReference type="SAM" id="Coils"/>
    </source>
</evidence>
<accession>A0A067CU81</accession>
<dbReference type="EMBL" id="KK583191">
    <property type="protein sequence ID" value="KDO34234.1"/>
    <property type="molecule type" value="Genomic_DNA"/>
</dbReference>
<evidence type="ECO:0000256" key="2">
    <source>
        <dbReference type="SAM" id="MobiDB-lite"/>
    </source>
</evidence>
<dbReference type="AlphaFoldDB" id="A0A067CU81"/>
<dbReference type="VEuPathDB" id="FungiDB:SPRG_22073"/>